<evidence type="ECO:0000313" key="9">
    <source>
        <dbReference type="Proteomes" id="UP000683139"/>
    </source>
</evidence>
<dbReference type="PRINTS" id="PR00861">
    <property type="entry name" value="ALYTICPTASE"/>
</dbReference>
<evidence type="ECO:0000256" key="6">
    <source>
        <dbReference type="SAM" id="SignalP"/>
    </source>
</evidence>
<evidence type="ECO:0000256" key="5">
    <source>
        <dbReference type="ARBA" id="ARBA00023157"/>
    </source>
</evidence>
<dbReference type="PROSITE" id="PS00134">
    <property type="entry name" value="TRYPSIN_HIS"/>
    <property type="match status" value="1"/>
</dbReference>
<keyword evidence="5" id="KW-1015">Disulfide bond</keyword>
<dbReference type="InterPro" id="IPR001254">
    <property type="entry name" value="Trypsin_dom"/>
</dbReference>
<evidence type="ECO:0000313" key="8">
    <source>
        <dbReference type="EMBL" id="GIP14603.1"/>
    </source>
</evidence>
<dbReference type="Pfam" id="PF00089">
    <property type="entry name" value="Trypsin"/>
    <property type="match status" value="1"/>
</dbReference>
<keyword evidence="3" id="KW-0378">Hydrolase</keyword>
<keyword evidence="9" id="KW-1185">Reference proteome</keyword>
<dbReference type="SUPFAM" id="SSF50494">
    <property type="entry name" value="Trypsin-like serine proteases"/>
    <property type="match status" value="1"/>
</dbReference>
<dbReference type="InterPro" id="IPR043504">
    <property type="entry name" value="Peptidase_S1_PA_chymotrypsin"/>
</dbReference>
<dbReference type="InterPro" id="IPR009003">
    <property type="entry name" value="Peptidase_S1_PA"/>
</dbReference>
<keyword evidence="6" id="KW-0732">Signal</keyword>
<organism evidence="8 9">
    <name type="scientific">Paenibacillus montaniterrae</name>
    <dbReference type="NCBI Taxonomy" id="429341"/>
    <lineage>
        <taxon>Bacteria</taxon>
        <taxon>Bacillati</taxon>
        <taxon>Bacillota</taxon>
        <taxon>Bacilli</taxon>
        <taxon>Bacillales</taxon>
        <taxon>Paenibacillaceae</taxon>
        <taxon>Paenibacillus</taxon>
    </lineage>
</organism>
<dbReference type="InterPro" id="IPR018114">
    <property type="entry name" value="TRYPSIN_HIS"/>
</dbReference>
<protein>
    <recommendedName>
        <fullName evidence="7">Peptidase S1 domain-containing protein</fullName>
    </recommendedName>
</protein>
<name>A0A920CWU1_9BACL</name>
<feature type="domain" description="Peptidase S1" evidence="7">
    <location>
        <begin position="311"/>
        <end position="446"/>
    </location>
</feature>
<dbReference type="CDD" id="cd21112">
    <property type="entry name" value="alphaLP-like"/>
    <property type="match status" value="1"/>
</dbReference>
<sequence>MNKKIFKLFTTFLCVIISLTFISGSILADNSEHSQSPQLDIVLMSDEELNRQLEYSEEVIEQHQKYRQANNLDFSEEAIQAALKSDNAKDTIVKYSVALTEEEEQYVQERDQIMKKYGGQISALLKEGGLEVAIGPDKDIIETYSNIGTFHQETANGLKFIVGFSVDNEKVKQVRKAIEELVPQEYLEIRKVNYSEAELLTAYEAIIKESRKQGIPFETVVVRVQENVVEVKVAKNEQALQLLKGETLVPFKDKTSEIYKVVVEKSNEQLVARTSTLNTMAGGLLIADNASNSQTASGIYCTIGTLAKKNNNRFIVTAAHCTEQWTSSIYQGGEEVGTKHFEYQGDYADVGVIAVASNKKISNYVYKYSWTDSRVTSYQSSSSSLNVGDKICMSGATSGFKCGEVTALNVTSLGSLGYMETDIPALGGDSGGTLWYDGNLLGIMRSSDYVSYSRFTHIARAMAYGGALTPFTSNTAE</sequence>
<proteinExistence type="inferred from homology"/>
<evidence type="ECO:0000256" key="3">
    <source>
        <dbReference type="ARBA" id="ARBA00022801"/>
    </source>
</evidence>
<dbReference type="EMBL" id="BOSE01000001">
    <property type="protein sequence ID" value="GIP14603.1"/>
    <property type="molecule type" value="Genomic_DNA"/>
</dbReference>
<dbReference type="Gene3D" id="2.40.10.10">
    <property type="entry name" value="Trypsin-like serine proteases"/>
    <property type="match status" value="2"/>
</dbReference>
<gene>
    <name evidence="8" type="ORF">J40TS1_02450</name>
</gene>
<dbReference type="GO" id="GO:0004252">
    <property type="term" value="F:serine-type endopeptidase activity"/>
    <property type="evidence" value="ECO:0007669"/>
    <property type="project" value="InterPro"/>
</dbReference>
<accession>A0A920CWU1</accession>
<dbReference type="GO" id="GO:0006508">
    <property type="term" value="P:proteolysis"/>
    <property type="evidence" value="ECO:0007669"/>
    <property type="project" value="UniProtKB-KW"/>
</dbReference>
<comment type="similarity">
    <text evidence="1">Belongs to the peptidase S1 family.</text>
</comment>
<keyword evidence="2" id="KW-0645">Protease</keyword>
<dbReference type="Proteomes" id="UP000683139">
    <property type="component" value="Unassembled WGS sequence"/>
</dbReference>
<feature type="chain" id="PRO_5037666425" description="Peptidase S1 domain-containing protein" evidence="6">
    <location>
        <begin position="29"/>
        <end position="477"/>
    </location>
</feature>
<dbReference type="RefSeq" id="WP_213512819.1">
    <property type="nucleotide sequence ID" value="NZ_BOSE01000001.1"/>
</dbReference>
<reference evidence="8" key="1">
    <citation type="submission" date="2021-03" db="EMBL/GenBank/DDBJ databases">
        <title>Antimicrobial resistance genes in bacteria isolated from Japanese honey, and their potential for conferring macrolide and lincosamide resistance in the American foulbrood pathogen Paenibacillus larvae.</title>
        <authorList>
            <person name="Okamoto M."/>
            <person name="Kumagai M."/>
            <person name="Kanamori H."/>
            <person name="Takamatsu D."/>
        </authorList>
    </citation>
    <scope>NUCLEOTIDE SEQUENCE</scope>
    <source>
        <strain evidence="8">J40TS1</strain>
    </source>
</reference>
<dbReference type="AlphaFoldDB" id="A0A920CWU1"/>
<evidence type="ECO:0000256" key="1">
    <source>
        <dbReference type="ARBA" id="ARBA00007664"/>
    </source>
</evidence>
<keyword evidence="4" id="KW-0720">Serine protease</keyword>
<evidence type="ECO:0000256" key="4">
    <source>
        <dbReference type="ARBA" id="ARBA00022825"/>
    </source>
</evidence>
<dbReference type="InterPro" id="IPR001316">
    <property type="entry name" value="Pept_S1A_streptogrisin"/>
</dbReference>
<comment type="caution">
    <text evidence="8">The sequence shown here is derived from an EMBL/GenBank/DDBJ whole genome shotgun (WGS) entry which is preliminary data.</text>
</comment>
<evidence type="ECO:0000256" key="2">
    <source>
        <dbReference type="ARBA" id="ARBA00022670"/>
    </source>
</evidence>
<evidence type="ECO:0000259" key="7">
    <source>
        <dbReference type="Pfam" id="PF00089"/>
    </source>
</evidence>
<feature type="signal peptide" evidence="6">
    <location>
        <begin position="1"/>
        <end position="28"/>
    </location>
</feature>